<gene>
    <name evidence="8" type="ORF">PTTT1_LOCUS19254</name>
</gene>
<sequence length="278" mass="29888">MGVANPRSIGWAAVQALTQSHEVIVTYQNERVARALRDLTADNPRILGCFPCDVEQDDGIPRLFQEYIPEVLQSATPVCRHPQSLGDEEDCKIDAIVHSIAYANFEKTTLGNASWEAYQQAQHISAYSFLETARYALPLLPKRDPDIPASWSLSSSITALTYLGAVRVVPNYHIMGPVKASLEALVRGLAAEYGPTGVRVNAVSAGPLRTHAAKGIPGFTLMHQQAASQSPLQRAVTKEEVADTIAFLAHKGTGITGQTIFVDGGFSSVVPLSAGHVT</sequence>
<dbReference type="GO" id="GO:0004318">
    <property type="term" value="F:enoyl-[acyl-carrier-protein] reductase (NADH) activity"/>
    <property type="evidence" value="ECO:0007669"/>
    <property type="project" value="InterPro"/>
</dbReference>
<evidence type="ECO:0000313" key="8">
    <source>
        <dbReference type="EMBL" id="CAG9282317.1"/>
    </source>
</evidence>
<keyword evidence="4" id="KW-0276">Fatty acid metabolism</keyword>
<evidence type="ECO:0000256" key="4">
    <source>
        <dbReference type="ARBA" id="ARBA00022832"/>
    </source>
</evidence>
<evidence type="ECO:0000256" key="3">
    <source>
        <dbReference type="ARBA" id="ARBA00022516"/>
    </source>
</evidence>
<dbReference type="PANTHER" id="PTHR43159:SF2">
    <property type="entry name" value="ENOYL-[ACYL-CARRIER-PROTEIN] REDUCTASE [NADH], CHLOROPLASTIC"/>
    <property type="match status" value="1"/>
</dbReference>
<accession>A0A8J9S3Z7</accession>
<keyword evidence="5" id="KW-0560">Oxidoreductase</keyword>
<keyword evidence="6" id="KW-0443">Lipid metabolism</keyword>
<evidence type="ECO:0000256" key="6">
    <source>
        <dbReference type="ARBA" id="ARBA00023098"/>
    </source>
</evidence>
<protein>
    <recommendedName>
        <fullName evidence="9">Enoyl-[acyl-carrier-protein] reductase (NADH)</fullName>
    </recommendedName>
</protein>
<dbReference type="AlphaFoldDB" id="A0A8J9S3Z7"/>
<dbReference type="Gene3D" id="3.40.50.720">
    <property type="entry name" value="NAD(P)-binding Rossmann-like Domain"/>
    <property type="match status" value="1"/>
</dbReference>
<dbReference type="InterPro" id="IPR036291">
    <property type="entry name" value="NAD(P)-bd_dom_sf"/>
</dbReference>
<organism evidence="8">
    <name type="scientific">Phaeodactylum tricornutum</name>
    <name type="common">Diatom</name>
    <dbReference type="NCBI Taxonomy" id="2850"/>
    <lineage>
        <taxon>Eukaryota</taxon>
        <taxon>Sar</taxon>
        <taxon>Stramenopiles</taxon>
        <taxon>Ochrophyta</taxon>
        <taxon>Bacillariophyta</taxon>
        <taxon>Bacillariophyceae</taxon>
        <taxon>Bacillariophycidae</taxon>
        <taxon>Naviculales</taxon>
        <taxon>Phaeodactylaceae</taxon>
        <taxon>Phaeodactylum</taxon>
    </lineage>
</organism>
<dbReference type="PRINTS" id="PR00081">
    <property type="entry name" value="GDHRDH"/>
</dbReference>
<dbReference type="GO" id="GO:0006633">
    <property type="term" value="P:fatty acid biosynthetic process"/>
    <property type="evidence" value="ECO:0007669"/>
    <property type="project" value="UniProtKB-KW"/>
</dbReference>
<name>A0A8J9S3Z7_PHATR</name>
<reference evidence="8" key="1">
    <citation type="submission" date="2022-02" db="EMBL/GenBank/DDBJ databases">
        <authorList>
            <person name="Giguere J D."/>
        </authorList>
    </citation>
    <scope>NUCLEOTIDE SEQUENCE</scope>
    <source>
        <strain evidence="8">CCAP 1055/1</strain>
    </source>
</reference>
<comment type="pathway">
    <text evidence="1">Lipid metabolism.</text>
</comment>
<keyword evidence="7" id="KW-0275">Fatty acid biosynthesis</keyword>
<dbReference type="Pfam" id="PF13561">
    <property type="entry name" value="adh_short_C2"/>
    <property type="match status" value="2"/>
</dbReference>
<dbReference type="InterPro" id="IPR002347">
    <property type="entry name" value="SDR_fam"/>
</dbReference>
<evidence type="ECO:0000256" key="7">
    <source>
        <dbReference type="ARBA" id="ARBA00023160"/>
    </source>
</evidence>
<dbReference type="InterPro" id="IPR014358">
    <property type="entry name" value="Enoyl-ACP_Rdtase_NADH"/>
</dbReference>
<dbReference type="SUPFAM" id="SSF51735">
    <property type="entry name" value="NAD(P)-binding Rossmann-fold domains"/>
    <property type="match status" value="1"/>
</dbReference>
<keyword evidence="3" id="KW-0444">Lipid biosynthesis</keyword>
<proteinExistence type="inferred from homology"/>
<dbReference type="PIRSF" id="PIRSF000094">
    <property type="entry name" value="Enoyl-ACP_rdct"/>
    <property type="match status" value="1"/>
</dbReference>
<dbReference type="PANTHER" id="PTHR43159">
    <property type="entry name" value="ENOYL-[ACYL-CARRIER-PROTEIN] REDUCTASE"/>
    <property type="match status" value="1"/>
</dbReference>
<evidence type="ECO:0008006" key="9">
    <source>
        <dbReference type="Google" id="ProtNLM"/>
    </source>
</evidence>
<evidence type="ECO:0000256" key="1">
    <source>
        <dbReference type="ARBA" id="ARBA00005189"/>
    </source>
</evidence>
<dbReference type="Proteomes" id="UP000836788">
    <property type="component" value="Chromosome 16"/>
</dbReference>
<evidence type="ECO:0000256" key="2">
    <source>
        <dbReference type="ARBA" id="ARBA00009233"/>
    </source>
</evidence>
<dbReference type="EMBL" id="OU594957">
    <property type="protein sequence ID" value="CAG9282317.1"/>
    <property type="molecule type" value="Genomic_DNA"/>
</dbReference>
<evidence type="ECO:0000256" key="5">
    <source>
        <dbReference type="ARBA" id="ARBA00023002"/>
    </source>
</evidence>
<comment type="similarity">
    <text evidence="2">Belongs to the short-chain dehydrogenases/reductases (SDR) family. FabI subfamily.</text>
</comment>